<protein>
    <recommendedName>
        <fullName evidence="4">Cytochrome P450</fullName>
    </recommendedName>
</protein>
<dbReference type="Proteomes" id="UP000273643">
    <property type="component" value="Unassembled WGS sequence"/>
</dbReference>
<dbReference type="GO" id="GO:0020037">
    <property type="term" value="F:heme binding"/>
    <property type="evidence" value="ECO:0007669"/>
    <property type="project" value="InterPro"/>
</dbReference>
<dbReference type="InterPro" id="IPR002397">
    <property type="entry name" value="Cyt_P450_B"/>
</dbReference>
<dbReference type="RefSeq" id="WP_123638274.1">
    <property type="nucleotide sequence ID" value="NZ_RJUK01000001.1"/>
</dbReference>
<keyword evidence="3" id="KW-1185">Reference proteome</keyword>
<reference evidence="2 3" key="1">
    <citation type="submission" date="2018-11" db="EMBL/GenBank/DDBJ databases">
        <title>Genomic Encyclopedia of Type Strains, Phase IV (KMG-IV): sequencing the most valuable type-strain genomes for metagenomic binning, comparative biology and taxonomic classification.</title>
        <authorList>
            <person name="Goeker M."/>
        </authorList>
    </citation>
    <scope>NUCLEOTIDE SEQUENCE [LARGE SCALE GENOMIC DNA]</scope>
    <source>
        <strain evidence="2 3">DSM 16974</strain>
    </source>
</reference>
<proteinExistence type="inferred from homology"/>
<dbReference type="OrthoDB" id="7052847at2"/>
<dbReference type="GO" id="GO:0005506">
    <property type="term" value="F:iron ion binding"/>
    <property type="evidence" value="ECO:0007669"/>
    <property type="project" value="InterPro"/>
</dbReference>
<organism evidence="2 3">
    <name type="scientific">Marinimicrobium koreense</name>
    <dbReference type="NCBI Taxonomy" id="306545"/>
    <lineage>
        <taxon>Bacteria</taxon>
        <taxon>Pseudomonadati</taxon>
        <taxon>Pseudomonadota</taxon>
        <taxon>Gammaproteobacteria</taxon>
        <taxon>Cellvibrionales</taxon>
        <taxon>Cellvibrionaceae</taxon>
        <taxon>Marinimicrobium</taxon>
    </lineage>
</organism>
<gene>
    <name evidence="2" type="ORF">EDC38_1879</name>
</gene>
<dbReference type="PANTHER" id="PTHR46696:SF6">
    <property type="entry name" value="P450, PUTATIVE (EUROFUNG)-RELATED"/>
    <property type="match status" value="1"/>
</dbReference>
<dbReference type="GO" id="GO:0016705">
    <property type="term" value="F:oxidoreductase activity, acting on paired donors, with incorporation or reduction of molecular oxygen"/>
    <property type="evidence" value="ECO:0007669"/>
    <property type="project" value="InterPro"/>
</dbReference>
<dbReference type="InterPro" id="IPR036396">
    <property type="entry name" value="Cyt_P450_sf"/>
</dbReference>
<dbReference type="EMBL" id="RJUK01000001">
    <property type="protein sequence ID" value="ROQ21256.1"/>
    <property type="molecule type" value="Genomic_DNA"/>
</dbReference>
<dbReference type="SUPFAM" id="SSF48264">
    <property type="entry name" value="Cytochrome P450"/>
    <property type="match status" value="1"/>
</dbReference>
<dbReference type="Pfam" id="PF00067">
    <property type="entry name" value="p450"/>
    <property type="match status" value="1"/>
</dbReference>
<dbReference type="AlphaFoldDB" id="A0A3N1P955"/>
<dbReference type="PANTHER" id="PTHR46696">
    <property type="entry name" value="P450, PUTATIVE (EUROFUNG)-RELATED"/>
    <property type="match status" value="1"/>
</dbReference>
<dbReference type="Gene3D" id="1.10.630.10">
    <property type="entry name" value="Cytochrome P450"/>
    <property type="match status" value="1"/>
</dbReference>
<accession>A0A3N1P955</accession>
<evidence type="ECO:0000256" key="1">
    <source>
        <dbReference type="ARBA" id="ARBA00010617"/>
    </source>
</evidence>
<dbReference type="GO" id="GO:0004497">
    <property type="term" value="F:monooxygenase activity"/>
    <property type="evidence" value="ECO:0007669"/>
    <property type="project" value="InterPro"/>
</dbReference>
<sequence>MTDHRPTYDWNPRSDTVLDNPVASFDDMRQRCPVARSKYMGWSVFRHEDVLAVVTDHETFSNQVSKHRSVPNGMDQPEHTPYRTLIEPFFTDQRMALFEPECRDIAAELARAIAGRKQVDIVAELAEPFALQIQCAFLGWPDSLQEPLREWAHENHEATLAGDREAMAEIAQRFSRYIHELLETRREQGNWVPEDPTTEIMRSTIDGQPIPEKDIVSILRNWTVGEIGTIAASVGLLLKFLADHPSLQATLREDVDLIPEAVDEILRIHGPLVTNRRKATGPATLQSRQIETGDRVTVNWISANRDEGVFPQPDQFRWGRDQSQNLLYGAGLHVCPGAPLARLELRVLMEALLQISGAFAPTPDKAPVNAYYPASGYQHLWLDFDES</sequence>
<comment type="caution">
    <text evidence="2">The sequence shown here is derived from an EMBL/GenBank/DDBJ whole genome shotgun (WGS) entry which is preliminary data.</text>
</comment>
<evidence type="ECO:0008006" key="4">
    <source>
        <dbReference type="Google" id="ProtNLM"/>
    </source>
</evidence>
<dbReference type="PRINTS" id="PR00359">
    <property type="entry name" value="BP450"/>
</dbReference>
<evidence type="ECO:0000313" key="2">
    <source>
        <dbReference type="EMBL" id="ROQ21256.1"/>
    </source>
</evidence>
<name>A0A3N1P955_9GAMM</name>
<dbReference type="InterPro" id="IPR001128">
    <property type="entry name" value="Cyt_P450"/>
</dbReference>
<dbReference type="CDD" id="cd11079">
    <property type="entry name" value="Cyp_unk"/>
    <property type="match status" value="1"/>
</dbReference>
<comment type="similarity">
    <text evidence="1">Belongs to the cytochrome P450 family.</text>
</comment>
<evidence type="ECO:0000313" key="3">
    <source>
        <dbReference type="Proteomes" id="UP000273643"/>
    </source>
</evidence>